<gene>
    <name evidence="9" type="ORF">Pcinc_020494</name>
</gene>
<dbReference type="Pfam" id="PF01825">
    <property type="entry name" value="GPS"/>
    <property type="match status" value="1"/>
</dbReference>
<dbReference type="InterPro" id="IPR000203">
    <property type="entry name" value="GPS"/>
</dbReference>
<evidence type="ECO:0000256" key="5">
    <source>
        <dbReference type="ARBA" id="ARBA00023157"/>
    </source>
</evidence>
<dbReference type="InterPro" id="IPR057244">
    <property type="entry name" value="GAIN_B"/>
</dbReference>
<evidence type="ECO:0000256" key="2">
    <source>
        <dbReference type="ARBA" id="ARBA00022692"/>
    </source>
</evidence>
<feature type="transmembrane region" description="Helical" evidence="7">
    <location>
        <begin position="311"/>
        <end position="333"/>
    </location>
</feature>
<proteinExistence type="predicted"/>
<dbReference type="PANTHER" id="PTHR12011:SF465">
    <property type="entry name" value="GPS DOMAIN-CONTAINING PROTEIN"/>
    <property type="match status" value="1"/>
</dbReference>
<keyword evidence="2 7" id="KW-0812">Transmembrane</keyword>
<dbReference type="AlphaFoldDB" id="A0AAE1FJB9"/>
<dbReference type="SMART" id="SM00303">
    <property type="entry name" value="GPS"/>
    <property type="match status" value="1"/>
</dbReference>
<dbReference type="InterPro" id="IPR046338">
    <property type="entry name" value="GAIN_dom_sf"/>
</dbReference>
<organism evidence="9 10">
    <name type="scientific">Petrolisthes cinctipes</name>
    <name type="common">Flat porcelain crab</name>
    <dbReference type="NCBI Taxonomy" id="88211"/>
    <lineage>
        <taxon>Eukaryota</taxon>
        <taxon>Metazoa</taxon>
        <taxon>Ecdysozoa</taxon>
        <taxon>Arthropoda</taxon>
        <taxon>Crustacea</taxon>
        <taxon>Multicrustacea</taxon>
        <taxon>Malacostraca</taxon>
        <taxon>Eumalacostraca</taxon>
        <taxon>Eucarida</taxon>
        <taxon>Decapoda</taxon>
        <taxon>Pleocyemata</taxon>
        <taxon>Anomura</taxon>
        <taxon>Galatheoidea</taxon>
        <taxon>Porcellanidae</taxon>
        <taxon>Petrolisthes</taxon>
    </lineage>
</organism>
<feature type="compositionally biased region" description="Polar residues" evidence="6">
    <location>
        <begin position="713"/>
        <end position="725"/>
    </location>
</feature>
<name>A0AAE1FJB9_PETCI</name>
<feature type="compositionally biased region" description="Low complexity" evidence="6">
    <location>
        <begin position="630"/>
        <end position="644"/>
    </location>
</feature>
<evidence type="ECO:0000313" key="10">
    <source>
        <dbReference type="Proteomes" id="UP001286313"/>
    </source>
</evidence>
<dbReference type="GO" id="GO:0004930">
    <property type="term" value="F:G protein-coupled receptor activity"/>
    <property type="evidence" value="ECO:0007669"/>
    <property type="project" value="InterPro"/>
</dbReference>
<evidence type="ECO:0000256" key="1">
    <source>
        <dbReference type="ARBA" id="ARBA00004141"/>
    </source>
</evidence>
<dbReference type="Gene3D" id="1.20.1070.10">
    <property type="entry name" value="Rhodopsin 7-helix transmembrane proteins"/>
    <property type="match status" value="1"/>
</dbReference>
<feature type="region of interest" description="Disordered" evidence="6">
    <location>
        <begin position="791"/>
        <end position="816"/>
    </location>
</feature>
<feature type="domain" description="GAIN-B" evidence="8">
    <location>
        <begin position="125"/>
        <end position="303"/>
    </location>
</feature>
<dbReference type="InterPro" id="IPR000832">
    <property type="entry name" value="GPCR_2_secretin-like"/>
</dbReference>
<evidence type="ECO:0000256" key="4">
    <source>
        <dbReference type="ARBA" id="ARBA00023136"/>
    </source>
</evidence>
<comment type="caution">
    <text evidence="9">The sequence shown here is derived from an EMBL/GenBank/DDBJ whole genome shotgun (WGS) entry which is preliminary data.</text>
</comment>
<keyword evidence="4 7" id="KW-0472">Membrane</keyword>
<feature type="transmembrane region" description="Helical" evidence="7">
    <location>
        <begin position="426"/>
        <end position="453"/>
    </location>
</feature>
<feature type="transmembrane region" description="Helical" evidence="7">
    <location>
        <begin position="345"/>
        <end position="364"/>
    </location>
</feature>
<accession>A0AAE1FJB9</accession>
<evidence type="ECO:0000256" key="6">
    <source>
        <dbReference type="SAM" id="MobiDB-lite"/>
    </source>
</evidence>
<dbReference type="Pfam" id="PF16489">
    <property type="entry name" value="GAIN"/>
    <property type="match status" value="1"/>
</dbReference>
<feature type="region of interest" description="Disordered" evidence="6">
    <location>
        <begin position="707"/>
        <end position="728"/>
    </location>
</feature>
<evidence type="ECO:0000313" key="9">
    <source>
        <dbReference type="EMBL" id="KAK3874565.1"/>
    </source>
</evidence>
<dbReference type="EMBL" id="JAWQEG010002094">
    <property type="protein sequence ID" value="KAK3874565.1"/>
    <property type="molecule type" value="Genomic_DNA"/>
</dbReference>
<dbReference type="PROSITE" id="PS50221">
    <property type="entry name" value="GAIN_B"/>
    <property type="match status" value="1"/>
</dbReference>
<keyword evidence="5" id="KW-1015">Disulfide bond</keyword>
<feature type="region of interest" description="Disordered" evidence="6">
    <location>
        <begin position="581"/>
        <end position="691"/>
    </location>
</feature>
<feature type="transmembrane region" description="Helical" evidence="7">
    <location>
        <begin position="384"/>
        <end position="405"/>
    </location>
</feature>
<sequence>MILTGNTSAGDIATLVRNETETTNLTSNDVTQLVGVMANMTSLLEEQLATTEEVEREQLATNYTVEYVATVGNVITHTDTWQTPTQESAQVGSRLMGDLERTGFILADQVTRGTHQFSDPTLDLTVFSYPREEVQSLDLYFPGPSAPSRLHLPPLAPLLPPTETQARVVGYLLHHNYTDPLPGSLSRNISHAESRKVNSPVVSVSIGEAGHPLSVETNDGILITLEHTLEEKGPPYRDIYREQPEAYQATMVPGSARCVYWDDKDSKWAPDGCETVNTSSSVTHCQCNHLTMFAIITDTHGYLGRDKALDILGTCLTSLSCLASFTAALILHISRVEESPQRRWVTKQLCLCIGLSHLSLLLLLDPDLLKISQEGCVASSALVHYLALAAVCWMLVEGVHLVLIIRHPLKPTTRLALYWLLMKGTFSLNCILGVSWVFGLIYVNSTHVFAYFFTILNASQVGVDGVVCGWRRVGGGIYGVMLLVFNCIVNEKVRKDFLGRLPRLQPRLYLRKKSATSTGTSDSKATTFTILPNLRNHKRHKHHKHHHKLHDGCGCQGGDDIHHHHHHHQQQQHISTYNTRHSYTTDNNTTYHQHHHHHQDNNNDNDDVSLDHNYGHVSLRGNNEHHSHYNNHNNSINLHSYNDNNNHHHHHSSSNSLHFDGNNHNYQNPSFYHQSYYNSSSAAGSQTHQPQEDTMLYDSVSRHYRGAGENAPASYTRSPIETRWSTPGGEGVRGHIPITHHVSDPIQPSPRITAVYRLPSQGSNGSPRQRLREGRAPSSWSVDTILSYLSTDSPSLPKRKMSTPATQEDFLTTTLP</sequence>
<comment type="subcellular location">
    <subcellularLocation>
        <location evidence="1">Membrane</location>
        <topology evidence="1">Multi-pass membrane protein</topology>
    </subcellularLocation>
</comment>
<dbReference type="Proteomes" id="UP001286313">
    <property type="component" value="Unassembled WGS sequence"/>
</dbReference>
<evidence type="ECO:0000259" key="8">
    <source>
        <dbReference type="PROSITE" id="PS50221"/>
    </source>
</evidence>
<dbReference type="Gene3D" id="2.60.220.50">
    <property type="match status" value="1"/>
</dbReference>
<feature type="region of interest" description="Disordered" evidence="6">
    <location>
        <begin position="759"/>
        <end position="778"/>
    </location>
</feature>
<dbReference type="PANTHER" id="PTHR12011">
    <property type="entry name" value="ADHESION G-PROTEIN COUPLED RECEPTOR"/>
    <property type="match status" value="1"/>
</dbReference>
<reference evidence="9" key="1">
    <citation type="submission" date="2023-10" db="EMBL/GenBank/DDBJ databases">
        <title>Genome assemblies of two species of porcelain crab, Petrolisthes cinctipes and Petrolisthes manimaculis (Anomura: Porcellanidae).</title>
        <authorList>
            <person name="Angst P."/>
        </authorList>
    </citation>
    <scope>NUCLEOTIDE SEQUENCE</scope>
    <source>
        <strain evidence="9">PB745_01</strain>
        <tissue evidence="9">Gill</tissue>
    </source>
</reference>
<evidence type="ECO:0000256" key="7">
    <source>
        <dbReference type="SAM" id="Phobius"/>
    </source>
</evidence>
<feature type="compositionally biased region" description="Polar residues" evidence="6">
    <location>
        <begin position="803"/>
        <end position="816"/>
    </location>
</feature>
<dbReference type="GO" id="GO:0005886">
    <property type="term" value="C:plasma membrane"/>
    <property type="evidence" value="ECO:0007669"/>
    <property type="project" value="TreeGrafter"/>
</dbReference>
<dbReference type="InterPro" id="IPR032471">
    <property type="entry name" value="AGRL2-4_GAIN_subdom_A"/>
</dbReference>
<keyword evidence="3 7" id="KW-1133">Transmembrane helix</keyword>
<keyword evidence="10" id="KW-1185">Reference proteome</keyword>
<dbReference type="Pfam" id="PF00002">
    <property type="entry name" value="7tm_2"/>
    <property type="match status" value="1"/>
</dbReference>
<feature type="compositionally biased region" description="Polar residues" evidence="6">
    <location>
        <begin position="662"/>
        <end position="689"/>
    </location>
</feature>
<protein>
    <recommendedName>
        <fullName evidence="8">GAIN-B domain-containing protein</fullName>
    </recommendedName>
</protein>
<evidence type="ECO:0000256" key="3">
    <source>
        <dbReference type="ARBA" id="ARBA00022989"/>
    </source>
</evidence>